<dbReference type="InterPro" id="IPR040255">
    <property type="entry name" value="Non-specific_endonuclease"/>
</dbReference>
<evidence type="ECO:0000259" key="6">
    <source>
        <dbReference type="SMART" id="SM00477"/>
    </source>
</evidence>
<evidence type="ECO:0000256" key="4">
    <source>
        <dbReference type="SAM" id="MobiDB-lite"/>
    </source>
</evidence>
<dbReference type="GO" id="GO:0004519">
    <property type="term" value="F:endonuclease activity"/>
    <property type="evidence" value="ECO:0007669"/>
    <property type="project" value="TreeGrafter"/>
</dbReference>
<feature type="chain" id="PRO_5036355629" evidence="5">
    <location>
        <begin position="23"/>
        <end position="276"/>
    </location>
</feature>
<reference evidence="8" key="2">
    <citation type="submission" date="2019-06" db="EMBL/GenBank/DDBJ databases">
        <title>Genomics analysis of Aphanomyces spp. identifies a new class of oomycete effector associated with host adaptation.</title>
        <authorList>
            <person name="Gaulin E."/>
        </authorList>
    </citation>
    <scope>NUCLEOTIDE SEQUENCE</scope>
    <source>
        <strain evidence="8">CBS 578.67</strain>
    </source>
</reference>
<dbReference type="EMBL" id="VJMH01006980">
    <property type="protein sequence ID" value="KAF0686646.1"/>
    <property type="molecule type" value="Genomic_DNA"/>
</dbReference>
<feature type="domain" description="DNA/RNA non-specific endonuclease/pyrophosphatase/phosphodiesterase" evidence="7">
    <location>
        <begin position="50"/>
        <end position="253"/>
    </location>
</feature>
<dbReference type="InterPro" id="IPR044925">
    <property type="entry name" value="His-Me_finger_sf"/>
</dbReference>
<feature type="active site" description="Proton acceptor" evidence="2">
    <location>
        <position position="113"/>
    </location>
</feature>
<name>A0A485LJY5_9STRA</name>
<organism evidence="9 10">
    <name type="scientific">Aphanomyces stellatus</name>
    <dbReference type="NCBI Taxonomy" id="120398"/>
    <lineage>
        <taxon>Eukaryota</taxon>
        <taxon>Sar</taxon>
        <taxon>Stramenopiles</taxon>
        <taxon>Oomycota</taxon>
        <taxon>Saprolegniomycetes</taxon>
        <taxon>Saprolegniales</taxon>
        <taxon>Verrucalvaceae</taxon>
        <taxon>Aphanomyces</taxon>
    </lineage>
</organism>
<dbReference type="InterPro" id="IPR020821">
    <property type="entry name" value="ENPP1-3/EXOG-like_nuc-like"/>
</dbReference>
<dbReference type="PANTHER" id="PTHR13966:SF5">
    <property type="entry name" value="ENDONUCLEASE G, MITOCHONDRIAL"/>
    <property type="match status" value="1"/>
</dbReference>
<protein>
    <submittedName>
        <fullName evidence="9">Aste57867_21570 protein</fullName>
    </submittedName>
</protein>
<evidence type="ECO:0000256" key="3">
    <source>
        <dbReference type="PIRSR" id="PIRSR640255-2"/>
    </source>
</evidence>
<dbReference type="SMART" id="SM00477">
    <property type="entry name" value="NUC"/>
    <property type="match status" value="1"/>
</dbReference>
<evidence type="ECO:0000313" key="10">
    <source>
        <dbReference type="Proteomes" id="UP000332933"/>
    </source>
</evidence>
<evidence type="ECO:0000256" key="1">
    <source>
        <dbReference type="ARBA" id="ARBA00010052"/>
    </source>
</evidence>
<dbReference type="PANTHER" id="PTHR13966">
    <property type="entry name" value="ENDONUCLEASE RELATED"/>
    <property type="match status" value="1"/>
</dbReference>
<dbReference type="OrthoDB" id="69221at2759"/>
<keyword evidence="5" id="KW-0732">Signal</keyword>
<dbReference type="SUPFAM" id="SSF54060">
    <property type="entry name" value="His-Me finger endonucleases"/>
    <property type="match status" value="1"/>
</dbReference>
<sequence>MQLRLPFFAMAAAVALFGTASAQDDNNGDDNNGDDDDGGDDRGPDYTKLYYEGYELTYSCAERSAIRWYYTLAEDFNRAGRPASFFLDPNYSKECQQKSTKAYGAKSGYDRGHLVASSHMRNSENERHESHYMTNIAPQISSFNQGQYVKTESLEACFRTMHGGTRTFGGLKYNETDNDDFEGEWGIKTPDYWWKVVVAVDDDGNDADVIAWWFPNRKGLTAVEDYITSIEFIESQLEDGLGGLDVADELKGVVADGMWKIPSGCGRGGTESVQDN</sequence>
<feature type="region of interest" description="Disordered" evidence="4">
    <location>
        <begin position="22"/>
        <end position="44"/>
    </location>
</feature>
<dbReference type="EMBL" id="CAADRA010007006">
    <property type="protein sequence ID" value="VFT98240.1"/>
    <property type="molecule type" value="Genomic_DNA"/>
</dbReference>
<evidence type="ECO:0000313" key="9">
    <source>
        <dbReference type="EMBL" id="VFT98240.1"/>
    </source>
</evidence>
<proteinExistence type="inferred from homology"/>
<dbReference type="Gene3D" id="3.40.570.10">
    <property type="entry name" value="Extracellular Endonuclease, subunit A"/>
    <property type="match status" value="1"/>
</dbReference>
<dbReference type="GO" id="GO:0016787">
    <property type="term" value="F:hydrolase activity"/>
    <property type="evidence" value="ECO:0007669"/>
    <property type="project" value="InterPro"/>
</dbReference>
<gene>
    <name evidence="9" type="primary">Aste57867_21570</name>
    <name evidence="8" type="ORF">As57867_021501</name>
    <name evidence="9" type="ORF">ASTE57867_21570</name>
</gene>
<keyword evidence="10" id="KW-1185">Reference proteome</keyword>
<feature type="binding site" evidence="3">
    <location>
        <position position="144"/>
    </location>
    <ligand>
        <name>Mg(2+)</name>
        <dbReference type="ChEBI" id="CHEBI:18420"/>
        <note>catalytic</note>
    </ligand>
</feature>
<dbReference type="GO" id="GO:0046872">
    <property type="term" value="F:metal ion binding"/>
    <property type="evidence" value="ECO:0007669"/>
    <property type="project" value="UniProtKB-KW"/>
</dbReference>
<dbReference type="InterPro" id="IPR001604">
    <property type="entry name" value="Endo_G_ENPP1-like_dom"/>
</dbReference>
<evidence type="ECO:0000259" key="7">
    <source>
        <dbReference type="SMART" id="SM00892"/>
    </source>
</evidence>
<feature type="compositionally biased region" description="Acidic residues" evidence="4">
    <location>
        <begin position="26"/>
        <end position="39"/>
    </location>
</feature>
<feature type="domain" description="ENPP1-3/EXOG-like endonuclease/phosphodiesterase" evidence="6">
    <location>
        <begin position="51"/>
        <end position="253"/>
    </location>
</feature>
<evidence type="ECO:0000256" key="5">
    <source>
        <dbReference type="SAM" id="SignalP"/>
    </source>
</evidence>
<feature type="signal peptide" evidence="5">
    <location>
        <begin position="1"/>
        <end position="22"/>
    </location>
</feature>
<comment type="similarity">
    <text evidence="1">Belongs to the DNA/RNA non-specific endonuclease family.</text>
</comment>
<dbReference type="InterPro" id="IPR044929">
    <property type="entry name" value="DNA/RNA_non-sp_Endonuclease_sf"/>
</dbReference>
<evidence type="ECO:0000256" key="2">
    <source>
        <dbReference type="PIRSR" id="PIRSR640255-1"/>
    </source>
</evidence>
<dbReference type="AlphaFoldDB" id="A0A485LJY5"/>
<dbReference type="SMART" id="SM00892">
    <property type="entry name" value="Endonuclease_NS"/>
    <property type="match status" value="1"/>
</dbReference>
<dbReference type="GO" id="GO:0003676">
    <property type="term" value="F:nucleic acid binding"/>
    <property type="evidence" value="ECO:0007669"/>
    <property type="project" value="InterPro"/>
</dbReference>
<dbReference type="Proteomes" id="UP000332933">
    <property type="component" value="Unassembled WGS sequence"/>
</dbReference>
<reference evidence="9 10" key="1">
    <citation type="submission" date="2019-03" db="EMBL/GenBank/DDBJ databases">
        <authorList>
            <person name="Gaulin E."/>
            <person name="Dumas B."/>
        </authorList>
    </citation>
    <scope>NUCLEOTIDE SEQUENCE [LARGE SCALE GENOMIC DNA]</scope>
    <source>
        <strain evidence="9">CBS 568.67</strain>
    </source>
</reference>
<dbReference type="Pfam" id="PF01223">
    <property type="entry name" value="Endonuclease_NS"/>
    <property type="match status" value="1"/>
</dbReference>
<accession>A0A485LJY5</accession>
<keyword evidence="3" id="KW-0479">Metal-binding</keyword>
<evidence type="ECO:0000313" key="8">
    <source>
        <dbReference type="EMBL" id="KAF0686646.1"/>
    </source>
</evidence>